<evidence type="ECO:0000313" key="2">
    <source>
        <dbReference type="Proteomes" id="UP001172673"/>
    </source>
</evidence>
<dbReference type="Proteomes" id="UP001172673">
    <property type="component" value="Unassembled WGS sequence"/>
</dbReference>
<comment type="caution">
    <text evidence="1">The sequence shown here is derived from an EMBL/GenBank/DDBJ whole genome shotgun (WGS) entry which is preliminary data.</text>
</comment>
<organism evidence="1 2">
    <name type="scientific">Cladophialophora chaetospira</name>
    <dbReference type="NCBI Taxonomy" id="386627"/>
    <lineage>
        <taxon>Eukaryota</taxon>
        <taxon>Fungi</taxon>
        <taxon>Dikarya</taxon>
        <taxon>Ascomycota</taxon>
        <taxon>Pezizomycotina</taxon>
        <taxon>Eurotiomycetes</taxon>
        <taxon>Chaetothyriomycetidae</taxon>
        <taxon>Chaetothyriales</taxon>
        <taxon>Herpotrichiellaceae</taxon>
        <taxon>Cladophialophora</taxon>
    </lineage>
</organism>
<sequence length="422" mass="47901">MTIQKQTDLENLFLVPNEIFGTTSSPLSATISGGAYEGMATNEIQLMWCLIAMESQGISFQPTDADRRMSILSRRNYVYNLMREQLSDENTARLTPFVLSVSLAAYIENRLGNYEHARYHTRALKKLLDLWGGIKGIRDLQYPFGLMVFNILIEIGLPELYSYQGLLRKLPQLRLKLRELQAWNYNLVSTSSLKKTRGTDKSYLGTILRPSDYLTRRLQAFDKPALKEYISYPEGPLTQGQYRFYLCMLYATNNALWALREKHTAGEIYLDSLVDATEMSESKGFILQCFGEKLPSLLMLLMIGHYAASSEKRDQATEAVFADEEAFEFVELMMLASTESRDVVLKALRSWLTSAAVTELTCLSSGKLDIVIEEIEDKWLERQNAEKLVPSEGRGGITVSMSHISTSPSLQFTDKTTWGTRK</sequence>
<proteinExistence type="predicted"/>
<reference evidence="1" key="1">
    <citation type="submission" date="2022-10" db="EMBL/GenBank/DDBJ databases">
        <title>Culturing micro-colonial fungi from biological soil crusts in the Mojave desert and describing Neophaeococcomyces mojavensis, and introducing the new genera and species Taxawa tesnikishii.</title>
        <authorList>
            <person name="Kurbessoian T."/>
            <person name="Stajich J.E."/>
        </authorList>
    </citation>
    <scope>NUCLEOTIDE SEQUENCE</scope>
    <source>
        <strain evidence="1">TK_41</strain>
    </source>
</reference>
<evidence type="ECO:0000313" key="1">
    <source>
        <dbReference type="EMBL" id="KAJ9604819.1"/>
    </source>
</evidence>
<dbReference type="EMBL" id="JAPDRK010000018">
    <property type="protein sequence ID" value="KAJ9604819.1"/>
    <property type="molecule type" value="Genomic_DNA"/>
</dbReference>
<protein>
    <submittedName>
        <fullName evidence="1">Uncharacterized protein</fullName>
    </submittedName>
</protein>
<gene>
    <name evidence="1" type="ORF">H2200_010934</name>
</gene>
<accession>A0AA39CE24</accession>
<name>A0AA39CE24_9EURO</name>
<dbReference type="AlphaFoldDB" id="A0AA39CE24"/>
<keyword evidence="2" id="KW-1185">Reference proteome</keyword>